<evidence type="ECO:0000313" key="3">
    <source>
        <dbReference type="Proteomes" id="UP000515264"/>
    </source>
</evidence>
<dbReference type="EMBL" id="CP046269">
    <property type="protein sequence ID" value="QMV17029.1"/>
    <property type="molecule type" value="Genomic_DNA"/>
</dbReference>
<dbReference type="Gene3D" id="3.10.350.10">
    <property type="entry name" value="LysM domain"/>
    <property type="match status" value="1"/>
</dbReference>
<evidence type="ECO:0000259" key="1">
    <source>
        <dbReference type="PROSITE" id="PS51782"/>
    </source>
</evidence>
<dbReference type="RefSeq" id="WP_182288879.1">
    <property type="nucleotide sequence ID" value="NZ_CP046269.1"/>
</dbReference>
<gene>
    <name evidence="2" type="ORF">Vspart_04454</name>
</gene>
<name>A0ABX6R605_9VIBR</name>
<dbReference type="Pfam" id="PF01476">
    <property type="entry name" value="LysM"/>
    <property type="match status" value="1"/>
</dbReference>
<protein>
    <submittedName>
        <fullName evidence="2">LysM domain protein</fullName>
    </submittedName>
</protein>
<dbReference type="SUPFAM" id="SSF54106">
    <property type="entry name" value="LysM domain"/>
    <property type="match status" value="1"/>
</dbReference>
<dbReference type="CDD" id="cd00118">
    <property type="entry name" value="LysM"/>
    <property type="match status" value="1"/>
</dbReference>
<dbReference type="SMART" id="SM00257">
    <property type="entry name" value="LysM"/>
    <property type="match status" value="1"/>
</dbReference>
<organism evidence="2 3">
    <name type="scientific">Vibrio spartinae</name>
    <dbReference type="NCBI Taxonomy" id="1918945"/>
    <lineage>
        <taxon>Bacteria</taxon>
        <taxon>Pseudomonadati</taxon>
        <taxon>Pseudomonadota</taxon>
        <taxon>Gammaproteobacteria</taxon>
        <taxon>Vibrionales</taxon>
        <taxon>Vibrionaceae</taxon>
        <taxon>Vibrio</taxon>
    </lineage>
</organism>
<dbReference type="InterPro" id="IPR036779">
    <property type="entry name" value="LysM_dom_sf"/>
</dbReference>
<proteinExistence type="predicted"/>
<keyword evidence="3" id="KW-1185">Reference proteome</keyword>
<accession>A0ABX6R605</accession>
<evidence type="ECO:0000313" key="2">
    <source>
        <dbReference type="EMBL" id="QMV17029.1"/>
    </source>
</evidence>
<sequence>MTQIHMIQRGGTLSALAKQYNTTVETLQKLNAEQIKNINLIYTGNTLTLPEESATAQWQTQDKEPENKLPNTLITQSECSKNVTVVDVLYVPSFIGEQGKSEQKFLFLTQEAVDAVQTEHDVCAKAVTMPDNASRVAEMGKLGILDAFNSLSHQVFLQMNDRKEGTQDAENYRETLFVQALLRRQVENEPEDLTFPEDNPDIGVKGIQRKIESRERYDKTQKEALDRMYCNLYGDNFRQLPNAVENYEVARTYQKNRYRRAMLGLLHDVFDDVEDKVADYEEKAKKIAQSVKLPQGELNYEFSDFGYYSSAKSSAVFQLLNRVQEYRKRGSINVPADIKDLKSDTEIVDLDWVEQFYHIWKNRNDSAIRQCLSERSSTYWYLRSNGYSPDKLKQDFPHYNVGYYTLMAHIVGLNLLSVAVKEQCLTETQLLGGKAEVNRIREKFEDQTSTLTHLKSALSQVNVETLGYYPAYVLQLLIVREVTTRIQDFKDLVGENQAYVAQVSDILSYAHQCQTRIDALRALAEAQKSQPLLYYTVEGAKFADQVLVQQPMQLIWDEHDYQPENLTNQLYATNSEAQCHIVECALASAPDKRLYIRSNHPVLGDQLAQHKNCVVGYQVPTTGGATGDGNMTNNTAWRDMPTIAKKLEVKYGVFLSWSGDKKLADVDDMACFPWVKKDINLFGVEGSADLSASAQFMRFVWSGEGSASTEKDIDSGNTVTAGKYELKMGLNVAAGQSSITLILPKQEMPLALPYIHSGKDANGNVLPETKAERRIGSFQIAVTGTVYGTIAASLHLATEVDLGNTASGLFGVRGTTPTSSGFANGDTPVKVEGKAFAGLEVGGSVNCAFNWKPTAADAKSLSLKHDFLNLFKVGGGVRGSLGIGAQCSFTLTFNRGRFVVIFNASVTEGIGCGGKISAELNPQNIDAFFSLLLSMTNSSSFKRFAFFDEEGRDDETFKALNTMTTVAISFGLTLGEVAMLPFTLISKMESRVREEKNAAFVANFINNPAYTDKNAAWIKNMPPETLAKLLTVLTHYHDIPNHWYNWESEAEANSLAEQNAAQSKALLQIFKWLGAEYTIPKAAQLDRFENAVQRMGLKDPTTLDKGEQWEKYAENLLKIKRFFALCVINKHQNYVLENVGRLYNSVMINNHKSFVGFIQNLTYRTRLYKKDNYNYYFGFEVNLPEYMSSRDKKLMSQQGYKEIAWDKISEYSTRN</sequence>
<feature type="domain" description="LysM" evidence="1">
    <location>
        <begin position="3"/>
        <end position="49"/>
    </location>
</feature>
<dbReference type="InterPro" id="IPR018392">
    <property type="entry name" value="LysM"/>
</dbReference>
<dbReference type="Proteomes" id="UP000515264">
    <property type="component" value="Chromosome 2"/>
</dbReference>
<reference evidence="2 3" key="1">
    <citation type="journal article" date="2020" name="J. Nat. Prod.">
        <title>Genomics-Metabolomics Profiling Disclosed Marine Vibrio spartinae 3.6 as a Producer of a New Branched Side Chain Prodigiosin.</title>
        <authorList>
            <person name="Vitale G.A."/>
            <person name="Sciarretta M."/>
            <person name="Palma Esposito F."/>
            <person name="January G.G."/>
            <person name="Giaccio M."/>
            <person name="Bunk B."/>
            <person name="Sproer C."/>
            <person name="Bajerski F."/>
            <person name="Power D."/>
            <person name="Festa C."/>
            <person name="Monti M.C."/>
            <person name="D'Auria M.V."/>
            <person name="de Pascale D."/>
        </authorList>
    </citation>
    <scope>NUCLEOTIDE SEQUENCE [LARGE SCALE GENOMIC DNA]</scope>
    <source>
        <strain evidence="2 3">3.6</strain>
    </source>
</reference>
<dbReference type="PROSITE" id="PS51782">
    <property type="entry name" value="LYSM"/>
    <property type="match status" value="1"/>
</dbReference>